<reference evidence="13" key="2">
    <citation type="submission" date="2025-09" db="UniProtKB">
        <authorList>
            <consortium name="Ensembl"/>
        </authorList>
    </citation>
    <scope>IDENTIFICATION</scope>
</reference>
<dbReference type="FunFam" id="3.30.160.60:FF:000064">
    <property type="entry name" value="Early growth response protein 3"/>
    <property type="match status" value="1"/>
</dbReference>
<dbReference type="GO" id="GO:0000977">
    <property type="term" value="F:RNA polymerase II transcription regulatory region sequence-specific DNA binding"/>
    <property type="evidence" value="ECO:0007669"/>
    <property type="project" value="TreeGrafter"/>
</dbReference>
<keyword evidence="7" id="KW-0238">DNA-binding</keyword>
<evidence type="ECO:0000256" key="2">
    <source>
        <dbReference type="ARBA" id="ARBA00022723"/>
    </source>
</evidence>
<dbReference type="AlphaFoldDB" id="A0A672RIG2"/>
<keyword evidence="4 10" id="KW-0863">Zinc-finger</keyword>
<dbReference type="PANTHER" id="PTHR24381:SF445">
    <property type="entry name" value="GASTRULA ZINC FINGER PROTEIN XLCGF28.1-LIKE-RELATED"/>
    <property type="match status" value="1"/>
</dbReference>
<evidence type="ECO:0000256" key="11">
    <source>
        <dbReference type="SAM" id="MobiDB-lite"/>
    </source>
</evidence>
<feature type="domain" description="C2H2-type" evidence="12">
    <location>
        <begin position="172"/>
        <end position="199"/>
    </location>
</feature>
<dbReference type="PROSITE" id="PS00028">
    <property type="entry name" value="ZINC_FINGER_C2H2_1"/>
    <property type="match status" value="5"/>
</dbReference>
<keyword evidence="6" id="KW-0805">Transcription regulation</keyword>
<sequence length="364" mass="41712">MSPSQSYTEEAEPLADSEDFTAIAATEEAEEGLQQEEVLCEEKDSGVCEVQQIYLTTDGSTVVVSEFENEGEEATQLQFLEQAEIVETSGVRQVSLEQWISELTGKGISLPVLPPTPVEIVREETVYVPVIERPPSVKSIIHRKSSPPRAAVSKKVAATPSESQTMQEEKRHSCPECHKEFRFECLLRNHMRTHTGERPPFKCIQCVKTFRKKADLIKHIRVHTGERQHLCSICGKSFVYMFDLKKHQRNHERPRIKIPCTLCNKTFAGPEMLRCHLRIHTGERPFRCKICGKAFSQIGNMKRHERVHTGERPFTCERCGKTYKHSSPEIESLLKIYPQAIHDVDIVEIWNRFREICSPMDPLQ</sequence>
<evidence type="ECO:0000256" key="10">
    <source>
        <dbReference type="PROSITE-ProRule" id="PRU00042"/>
    </source>
</evidence>
<dbReference type="GO" id="GO:0000981">
    <property type="term" value="F:DNA-binding transcription factor activity, RNA polymerase II-specific"/>
    <property type="evidence" value="ECO:0007669"/>
    <property type="project" value="TreeGrafter"/>
</dbReference>
<feature type="domain" description="C2H2-type" evidence="12">
    <location>
        <begin position="229"/>
        <end position="256"/>
    </location>
</feature>
<organism evidence="13 14">
    <name type="scientific">Sinocyclocheilus grahami</name>
    <name type="common">Dianchi golden-line fish</name>
    <name type="synonym">Barbus grahami</name>
    <dbReference type="NCBI Taxonomy" id="75366"/>
    <lineage>
        <taxon>Eukaryota</taxon>
        <taxon>Metazoa</taxon>
        <taxon>Chordata</taxon>
        <taxon>Craniata</taxon>
        <taxon>Vertebrata</taxon>
        <taxon>Euteleostomi</taxon>
        <taxon>Actinopterygii</taxon>
        <taxon>Neopterygii</taxon>
        <taxon>Teleostei</taxon>
        <taxon>Ostariophysi</taxon>
        <taxon>Cypriniformes</taxon>
        <taxon>Cyprinidae</taxon>
        <taxon>Cyprininae</taxon>
        <taxon>Sinocyclocheilus</taxon>
    </lineage>
</organism>
<accession>A0A672RIG2</accession>
<keyword evidence="2" id="KW-0479">Metal-binding</keyword>
<dbReference type="InterPro" id="IPR013087">
    <property type="entry name" value="Znf_C2H2_type"/>
</dbReference>
<evidence type="ECO:0000313" key="13">
    <source>
        <dbReference type="Ensembl" id="ENSSGRP00000088485.1"/>
    </source>
</evidence>
<dbReference type="FunCoup" id="A0A672RIG2">
    <property type="interactions" value="3"/>
</dbReference>
<keyword evidence="8" id="KW-0804">Transcription</keyword>
<evidence type="ECO:0000256" key="8">
    <source>
        <dbReference type="ARBA" id="ARBA00023163"/>
    </source>
</evidence>
<keyword evidence="14" id="KW-1185">Reference proteome</keyword>
<dbReference type="FunFam" id="3.30.160.60:FF:002343">
    <property type="entry name" value="Zinc finger protein 33A"/>
    <property type="match status" value="1"/>
</dbReference>
<evidence type="ECO:0000256" key="1">
    <source>
        <dbReference type="ARBA" id="ARBA00004123"/>
    </source>
</evidence>
<evidence type="ECO:0000313" key="14">
    <source>
        <dbReference type="Proteomes" id="UP000472262"/>
    </source>
</evidence>
<proteinExistence type="predicted"/>
<keyword evidence="3" id="KW-0677">Repeat</keyword>
<keyword evidence="9" id="KW-0539">Nucleus</keyword>
<keyword evidence="5" id="KW-0862">Zinc</keyword>
<dbReference type="SUPFAM" id="SSF57667">
    <property type="entry name" value="beta-beta-alpha zinc fingers"/>
    <property type="match status" value="3"/>
</dbReference>
<comment type="subcellular location">
    <subcellularLocation>
        <location evidence="1">Nucleus</location>
    </subcellularLocation>
</comment>
<dbReference type="Pfam" id="PF12874">
    <property type="entry name" value="zf-met"/>
    <property type="match status" value="1"/>
</dbReference>
<dbReference type="Proteomes" id="UP000472262">
    <property type="component" value="Unassembled WGS sequence"/>
</dbReference>
<evidence type="ECO:0000256" key="6">
    <source>
        <dbReference type="ARBA" id="ARBA00023015"/>
    </source>
</evidence>
<evidence type="ECO:0000256" key="9">
    <source>
        <dbReference type="ARBA" id="ARBA00023242"/>
    </source>
</evidence>
<dbReference type="Pfam" id="PF00096">
    <property type="entry name" value="zf-C2H2"/>
    <property type="match status" value="4"/>
</dbReference>
<dbReference type="PROSITE" id="PS50157">
    <property type="entry name" value="ZINC_FINGER_C2H2_2"/>
    <property type="match status" value="5"/>
</dbReference>
<dbReference type="GO" id="GO:0008270">
    <property type="term" value="F:zinc ion binding"/>
    <property type="evidence" value="ECO:0007669"/>
    <property type="project" value="UniProtKB-KW"/>
</dbReference>
<dbReference type="InParanoid" id="A0A672RIG2"/>
<evidence type="ECO:0000256" key="4">
    <source>
        <dbReference type="ARBA" id="ARBA00022771"/>
    </source>
</evidence>
<dbReference type="PANTHER" id="PTHR24381">
    <property type="entry name" value="ZINC FINGER PROTEIN"/>
    <property type="match status" value="1"/>
</dbReference>
<feature type="region of interest" description="Disordered" evidence="11">
    <location>
        <begin position="141"/>
        <end position="171"/>
    </location>
</feature>
<feature type="domain" description="C2H2-type" evidence="12">
    <location>
        <begin position="258"/>
        <end position="285"/>
    </location>
</feature>
<dbReference type="SMART" id="SM00355">
    <property type="entry name" value="ZnF_C2H2"/>
    <property type="match status" value="5"/>
</dbReference>
<dbReference type="Gene3D" id="3.30.160.60">
    <property type="entry name" value="Classic Zinc Finger"/>
    <property type="match status" value="6"/>
</dbReference>
<protein>
    <recommendedName>
        <fullName evidence="12">C2H2-type domain-containing protein</fullName>
    </recommendedName>
</protein>
<evidence type="ECO:0000256" key="5">
    <source>
        <dbReference type="ARBA" id="ARBA00022833"/>
    </source>
</evidence>
<dbReference type="Ensembl" id="ENSSGRT00000094192.1">
    <property type="protein sequence ID" value="ENSSGRP00000088485.1"/>
    <property type="gene ID" value="ENSSGRG00000044411.1"/>
</dbReference>
<dbReference type="FunFam" id="3.30.160.60:FF:000624">
    <property type="entry name" value="zinc finger protein 697"/>
    <property type="match status" value="1"/>
</dbReference>
<evidence type="ECO:0000259" key="12">
    <source>
        <dbReference type="PROSITE" id="PS50157"/>
    </source>
</evidence>
<reference evidence="13" key="1">
    <citation type="submission" date="2025-08" db="UniProtKB">
        <authorList>
            <consortium name="Ensembl"/>
        </authorList>
    </citation>
    <scope>IDENTIFICATION</scope>
</reference>
<name>A0A672RIG2_SINGR</name>
<dbReference type="GO" id="GO:0005634">
    <property type="term" value="C:nucleus"/>
    <property type="evidence" value="ECO:0007669"/>
    <property type="project" value="UniProtKB-SubCell"/>
</dbReference>
<feature type="domain" description="C2H2-type" evidence="12">
    <location>
        <begin position="286"/>
        <end position="313"/>
    </location>
</feature>
<evidence type="ECO:0000256" key="7">
    <source>
        <dbReference type="ARBA" id="ARBA00023125"/>
    </source>
</evidence>
<feature type="domain" description="C2H2-type" evidence="12">
    <location>
        <begin position="201"/>
        <end position="228"/>
    </location>
</feature>
<dbReference type="InterPro" id="IPR036236">
    <property type="entry name" value="Znf_C2H2_sf"/>
</dbReference>
<evidence type="ECO:0000256" key="3">
    <source>
        <dbReference type="ARBA" id="ARBA00022737"/>
    </source>
</evidence>